<protein>
    <submittedName>
        <fullName evidence="2">AraC family transcriptional regulator</fullName>
    </submittedName>
</protein>
<dbReference type="PANTHER" id="PTHR36444:SF2">
    <property type="entry name" value="TRANSCRIPTIONAL REGULATOR PROTEIN YOBU-RELATED"/>
    <property type="match status" value="1"/>
</dbReference>
<dbReference type="InterPro" id="IPR029441">
    <property type="entry name" value="Cass2"/>
</dbReference>
<reference evidence="2 3" key="1">
    <citation type="submission" date="2019-01" db="EMBL/GenBank/DDBJ databases">
        <title>Mucilaginibacter antarcticum sp. nov., isolated from antarctic soil.</title>
        <authorList>
            <person name="Yan Y.-Q."/>
            <person name="Du Z.-J."/>
        </authorList>
    </citation>
    <scope>NUCLEOTIDE SEQUENCE [LARGE SCALE GENOMIC DNA]</scope>
    <source>
        <strain evidence="2 3">F01003</strain>
    </source>
</reference>
<dbReference type="InterPro" id="IPR053182">
    <property type="entry name" value="YobU-like_regulator"/>
</dbReference>
<sequence length="153" mass="17247">MDFKTVESPMFYVAGISVRTINQEGRADKDIGSLWQRFTQENLADKLEDKEGNELYCVYTDYESDHTDYYTAILGCKVSSIEYLPEGFTGKAIAPGKYDVYTPVGKFPANIAATWQHIWATAEGRVYTADFDVYDVAGKSFEDIESKVYVAVD</sequence>
<organism evidence="2 3">
    <name type="scientific">Mucilaginibacter gilvus</name>
    <dbReference type="NCBI Taxonomy" id="2305909"/>
    <lineage>
        <taxon>Bacteria</taxon>
        <taxon>Pseudomonadati</taxon>
        <taxon>Bacteroidota</taxon>
        <taxon>Sphingobacteriia</taxon>
        <taxon>Sphingobacteriales</taxon>
        <taxon>Sphingobacteriaceae</taxon>
        <taxon>Mucilaginibacter</taxon>
    </lineage>
</organism>
<evidence type="ECO:0000313" key="2">
    <source>
        <dbReference type="EMBL" id="RWY53958.1"/>
    </source>
</evidence>
<dbReference type="RefSeq" id="WP_128533393.1">
    <property type="nucleotide sequence ID" value="NZ_SBIW01000003.1"/>
</dbReference>
<evidence type="ECO:0000313" key="3">
    <source>
        <dbReference type="Proteomes" id="UP000286701"/>
    </source>
</evidence>
<dbReference type="OrthoDB" id="9801008at2"/>
<dbReference type="PANTHER" id="PTHR36444">
    <property type="entry name" value="TRANSCRIPTIONAL REGULATOR PROTEIN YOBU-RELATED"/>
    <property type="match status" value="1"/>
</dbReference>
<keyword evidence="3" id="KW-1185">Reference proteome</keyword>
<feature type="domain" description="AraC effector-binding" evidence="1">
    <location>
        <begin position="1"/>
        <end position="153"/>
    </location>
</feature>
<dbReference type="InterPro" id="IPR011256">
    <property type="entry name" value="Reg_factor_effector_dom_sf"/>
</dbReference>
<evidence type="ECO:0000259" key="1">
    <source>
        <dbReference type="SMART" id="SM00871"/>
    </source>
</evidence>
<accession>A0A3S3UYU8</accession>
<dbReference type="Proteomes" id="UP000286701">
    <property type="component" value="Unassembled WGS sequence"/>
</dbReference>
<gene>
    <name evidence="2" type="ORF">EPL05_07840</name>
</gene>
<comment type="caution">
    <text evidence="2">The sequence shown here is derived from an EMBL/GenBank/DDBJ whole genome shotgun (WGS) entry which is preliminary data.</text>
</comment>
<dbReference type="Gene3D" id="3.20.80.10">
    <property type="entry name" value="Regulatory factor, effector binding domain"/>
    <property type="match status" value="1"/>
</dbReference>
<dbReference type="AlphaFoldDB" id="A0A3S3UYU8"/>
<proteinExistence type="predicted"/>
<dbReference type="EMBL" id="SBIW01000003">
    <property type="protein sequence ID" value="RWY53958.1"/>
    <property type="molecule type" value="Genomic_DNA"/>
</dbReference>
<dbReference type="SUPFAM" id="SSF55136">
    <property type="entry name" value="Probable bacterial effector-binding domain"/>
    <property type="match status" value="1"/>
</dbReference>
<name>A0A3S3UYU8_9SPHI</name>
<dbReference type="Pfam" id="PF14526">
    <property type="entry name" value="Cass2"/>
    <property type="match status" value="1"/>
</dbReference>
<dbReference type="InterPro" id="IPR010499">
    <property type="entry name" value="AraC_E-bd"/>
</dbReference>
<dbReference type="SMART" id="SM00871">
    <property type="entry name" value="AraC_E_bind"/>
    <property type="match status" value="1"/>
</dbReference>